<gene>
    <name evidence="1" type="ORF">KOEU_17820</name>
</gene>
<organism evidence="1 2">
    <name type="scientific">Komagataeibacter europaeus</name>
    <name type="common">Gluconacetobacter europaeus</name>
    <dbReference type="NCBI Taxonomy" id="33995"/>
    <lineage>
        <taxon>Bacteria</taxon>
        <taxon>Pseudomonadati</taxon>
        <taxon>Pseudomonadota</taxon>
        <taxon>Alphaproteobacteria</taxon>
        <taxon>Acetobacterales</taxon>
        <taxon>Acetobacteraceae</taxon>
        <taxon>Komagataeibacter</taxon>
    </lineage>
</organism>
<evidence type="ECO:0000313" key="2">
    <source>
        <dbReference type="Proteomes" id="UP000037566"/>
    </source>
</evidence>
<dbReference type="Proteomes" id="UP000037566">
    <property type="component" value="Unassembled WGS sequence"/>
</dbReference>
<name>A0A0M0EHR0_KOMEU</name>
<sequence>MQGYREALPVRHPPLKKFLIPLIQNEIIQTRIGYARQLRLPLI</sequence>
<proteinExistence type="predicted"/>
<dbReference type="AlphaFoldDB" id="A0A0M0EHR0"/>
<keyword evidence="2" id="KW-1185">Reference proteome</keyword>
<accession>A0A0M0EHR0</accession>
<reference evidence="1" key="1">
    <citation type="submission" date="2015-08" db="EMBL/GenBank/DDBJ databases">
        <title>Draft genome sequence of Komagataeibacter europaeus CECT 8546 a cellulose producer strain from vinegar produced by the traditional method.</title>
        <authorList>
            <person name="Poehlein A."/>
            <person name="Valera M.J."/>
            <person name="Haack F.S."/>
            <person name="Mas A."/>
            <person name="Daniel R."/>
            <person name="Streit W.R."/>
            <person name="Mateo E."/>
        </authorList>
    </citation>
    <scope>NUCLEOTIDE SEQUENCE [LARGE SCALE GENOMIC DNA]</scope>
    <source>
        <strain evidence="1">CECT 8546</strain>
    </source>
</reference>
<evidence type="ECO:0000313" key="1">
    <source>
        <dbReference type="EMBL" id="KON64812.1"/>
    </source>
</evidence>
<dbReference type="EMBL" id="LHUQ01000007">
    <property type="protein sequence ID" value="KON64812.1"/>
    <property type="molecule type" value="Genomic_DNA"/>
</dbReference>
<protein>
    <submittedName>
        <fullName evidence="1">Uncharacterized protein</fullName>
    </submittedName>
</protein>
<comment type="caution">
    <text evidence="1">The sequence shown here is derived from an EMBL/GenBank/DDBJ whole genome shotgun (WGS) entry which is preliminary data.</text>
</comment>
<dbReference type="PATRIC" id="fig|33995.3.peg.1970"/>